<dbReference type="SUPFAM" id="SSF53271">
    <property type="entry name" value="PRTase-like"/>
    <property type="match status" value="1"/>
</dbReference>
<reference evidence="3 4" key="1">
    <citation type="journal article" date="2018" name="Environ. Microbiol.">
        <title>Genomes of ubiquitous marine and hypersaline Hydrogenovibrio, Thiomicrorhabdus and Thiomicrospira spp. encode a diversity of mechanisms to sustain chemolithoautotrophy in heterogeneous environments.</title>
        <authorList>
            <person name="Scott K.M."/>
            <person name="Williams J."/>
            <person name="Porter C.M.B."/>
            <person name="Russel S."/>
            <person name="Harmer T.L."/>
            <person name="Paul J.H."/>
            <person name="Antonen K.M."/>
            <person name="Bridges M.K."/>
            <person name="Camper G.J."/>
            <person name="Campla C.K."/>
            <person name="Casella L.G."/>
            <person name="Chase E."/>
            <person name="Conrad J.W."/>
            <person name="Cruz M.C."/>
            <person name="Dunlap D.S."/>
            <person name="Duran L."/>
            <person name="Fahsbender E.M."/>
            <person name="Goldsmith D.B."/>
            <person name="Keeley R.F."/>
            <person name="Kondoff M.R."/>
            <person name="Kussy B.I."/>
            <person name="Lane M.K."/>
            <person name="Lawler S."/>
            <person name="Leigh B.A."/>
            <person name="Lewis C."/>
            <person name="Lostal L.M."/>
            <person name="Marking D."/>
            <person name="Mancera P.A."/>
            <person name="McClenthan E.C."/>
            <person name="McIntyre E.A."/>
            <person name="Mine J.A."/>
            <person name="Modi S."/>
            <person name="Moore B.D."/>
            <person name="Morgan W.A."/>
            <person name="Nelson K.M."/>
            <person name="Nguyen K.N."/>
            <person name="Ogburn N."/>
            <person name="Parrino D.G."/>
            <person name="Pedapudi A.D."/>
            <person name="Pelham R.P."/>
            <person name="Preece A.M."/>
            <person name="Rampersad E.A."/>
            <person name="Richardson J.C."/>
            <person name="Rodgers C.M."/>
            <person name="Schaffer B.L."/>
            <person name="Sheridan N.E."/>
            <person name="Solone M.R."/>
            <person name="Staley Z.R."/>
            <person name="Tabuchi M."/>
            <person name="Waide R.J."/>
            <person name="Wanjugi P.W."/>
            <person name="Young S."/>
            <person name="Clum A."/>
            <person name="Daum C."/>
            <person name="Huntemann M."/>
            <person name="Ivanova N."/>
            <person name="Kyrpides N."/>
            <person name="Mikhailova N."/>
            <person name="Palaniappan K."/>
            <person name="Pillay M."/>
            <person name="Reddy T.B.K."/>
            <person name="Shapiro N."/>
            <person name="Stamatis D."/>
            <person name="Varghese N."/>
            <person name="Woyke T."/>
            <person name="Boden R."/>
            <person name="Freyermuth S.K."/>
            <person name="Kerfeld C.A."/>
        </authorList>
    </citation>
    <scope>NUCLEOTIDE SEQUENCE [LARGE SCALE GENOMIC DNA]</scope>
    <source>
        <strain evidence="3 4">JR-2</strain>
    </source>
</reference>
<dbReference type="InterPro" id="IPR029057">
    <property type="entry name" value="PRTase-like"/>
</dbReference>
<dbReference type="InterPro" id="IPR051910">
    <property type="entry name" value="ComF/GntX_DNA_util-trans"/>
</dbReference>
<proteinExistence type="inferred from homology"/>
<evidence type="ECO:0000259" key="2">
    <source>
        <dbReference type="Pfam" id="PF00156"/>
    </source>
</evidence>
<dbReference type="Gene3D" id="3.40.50.2020">
    <property type="match status" value="1"/>
</dbReference>
<dbReference type="InterPro" id="IPR000836">
    <property type="entry name" value="PRTase_dom"/>
</dbReference>
<comment type="similarity">
    <text evidence="1">Belongs to the ComF/GntX family.</text>
</comment>
<dbReference type="Pfam" id="PF00156">
    <property type="entry name" value="Pribosyltran"/>
    <property type="match status" value="1"/>
</dbReference>
<dbReference type="PANTHER" id="PTHR47505">
    <property type="entry name" value="DNA UTILIZATION PROTEIN YHGH"/>
    <property type="match status" value="1"/>
</dbReference>
<evidence type="ECO:0000313" key="3">
    <source>
        <dbReference type="EMBL" id="QAB16135.1"/>
    </source>
</evidence>
<evidence type="ECO:0000313" key="4">
    <source>
        <dbReference type="Proteomes" id="UP000285478"/>
    </source>
</evidence>
<sequence>MNSFEKWLFPPTCVVTDAAGQNLDLSESVMAKMARPGVACPVCGEPLPALSAPQVCGACLAQAPSFEQTQAGFRYEAVMADLIQGLKYHEQLYQARLLAELWTPHLDVGGVEALIPVPLHVNRLLERGFNQAYELAKSLSKGTGLPVLSQSVMRAKQTPPQALLNAKDRRRNLKSAFALTSETDLLGLSEVALVDDVMTTGATMEALASILKKRFPELRIQVWVLARASGQ</sequence>
<keyword evidence="4" id="KW-1185">Reference proteome</keyword>
<gene>
    <name evidence="3" type="ORF">EPV75_10895</name>
</gene>
<name>A0A410H5D4_9GAMM</name>
<dbReference type="RefSeq" id="WP_128385403.1">
    <property type="nucleotide sequence ID" value="NZ_CP035033.1"/>
</dbReference>
<protein>
    <submittedName>
        <fullName evidence="3">ComF family protein</fullName>
    </submittedName>
</protein>
<organism evidence="3 4">
    <name type="scientific">Hydrogenovibrio thermophilus</name>
    <dbReference type="NCBI Taxonomy" id="265883"/>
    <lineage>
        <taxon>Bacteria</taxon>
        <taxon>Pseudomonadati</taxon>
        <taxon>Pseudomonadota</taxon>
        <taxon>Gammaproteobacteria</taxon>
        <taxon>Thiotrichales</taxon>
        <taxon>Piscirickettsiaceae</taxon>
        <taxon>Hydrogenovibrio</taxon>
    </lineage>
</organism>
<feature type="domain" description="Phosphoribosyltransferase" evidence="2">
    <location>
        <begin position="126"/>
        <end position="227"/>
    </location>
</feature>
<dbReference type="CDD" id="cd06223">
    <property type="entry name" value="PRTases_typeI"/>
    <property type="match status" value="1"/>
</dbReference>
<dbReference type="PANTHER" id="PTHR47505:SF1">
    <property type="entry name" value="DNA UTILIZATION PROTEIN YHGH"/>
    <property type="match status" value="1"/>
</dbReference>
<dbReference type="KEGG" id="htr:EPV75_10895"/>
<evidence type="ECO:0000256" key="1">
    <source>
        <dbReference type="ARBA" id="ARBA00008007"/>
    </source>
</evidence>
<dbReference type="AlphaFoldDB" id="A0A410H5D4"/>
<accession>A0A410H5D4</accession>
<dbReference type="EMBL" id="CP035033">
    <property type="protein sequence ID" value="QAB16135.1"/>
    <property type="molecule type" value="Genomic_DNA"/>
</dbReference>
<dbReference type="Proteomes" id="UP000285478">
    <property type="component" value="Chromosome"/>
</dbReference>